<comment type="similarity">
    <text evidence="2">Belongs to the bacterial solute-binding protein SsuA/TauA family.</text>
</comment>
<feature type="region of interest" description="Disordered" evidence="4">
    <location>
        <begin position="79"/>
        <end position="122"/>
    </location>
</feature>
<evidence type="ECO:0000256" key="4">
    <source>
        <dbReference type="SAM" id="MobiDB-lite"/>
    </source>
</evidence>
<feature type="domain" description="SsuA/THI5-like" evidence="5">
    <location>
        <begin position="188"/>
        <end position="330"/>
    </location>
</feature>
<dbReference type="Gene3D" id="3.40.190.10">
    <property type="entry name" value="Periplasmic binding protein-like II"/>
    <property type="match status" value="2"/>
</dbReference>
<feature type="region of interest" description="Disordered" evidence="4">
    <location>
        <begin position="1"/>
        <end position="39"/>
    </location>
</feature>
<dbReference type="PANTHER" id="PTHR30024:SF47">
    <property type="entry name" value="TAURINE-BINDING PERIPLASMIC PROTEIN"/>
    <property type="match status" value="1"/>
</dbReference>
<sequence length="476" mass="51215">MARSRSSPDVQPESAPPSSTFRSVKKECRPAVQSSFLPSSRRTLTRVIGKARETAGRRASPPSFSRCATYYHMPIVQSNRGPQAARRTRTGEAVRPAHAEGDGSRTGCPQGGGSMKTIRGNGVGGPGWMARREVLKAGGFGALGLVLAAATRNGASAEDAVPSLANIKANLSALKYGEFNPNYVAAWPLTIARAKGYFENVGLADVELILSDSYIPGLIGGSLDLAHGDTSSFLSAAEKSGTPIKVVSILRQSEWWIMGVRKGIEKPEDLKGARISGGSLDGRNTWVQKEIVRRLGLDPEKDVQFVPSSGGSDNRMAALINGTLDAASVFPRHRAGIEDAGGKFIYEQLTAAPQEAIGAMGAWLEKNEKTAYAWALAELRARQWLFDPAHKDEAYAIVRKFGYDVPPSFEAQYEVELQQLSPDGGFESAAVMDTFLTQLGESGEVPAGIDWRKHMELKYVWAAQEALGLPKRPASL</sequence>
<evidence type="ECO:0000313" key="7">
    <source>
        <dbReference type="Proteomes" id="UP000773614"/>
    </source>
</evidence>
<feature type="compositionally biased region" description="Basic and acidic residues" evidence="4">
    <location>
        <begin position="89"/>
        <end position="103"/>
    </location>
</feature>
<dbReference type="PANTHER" id="PTHR30024">
    <property type="entry name" value="ALIPHATIC SULFONATES-BINDING PROTEIN-RELATED"/>
    <property type="match status" value="1"/>
</dbReference>
<evidence type="ECO:0000256" key="3">
    <source>
        <dbReference type="ARBA" id="ARBA00022729"/>
    </source>
</evidence>
<comment type="caution">
    <text evidence="6">The sequence shown here is derived from an EMBL/GenBank/DDBJ whole genome shotgun (WGS) entry which is preliminary data.</text>
</comment>
<keyword evidence="3" id="KW-0732">Signal</keyword>
<dbReference type="SUPFAM" id="SSF53850">
    <property type="entry name" value="Periplasmic binding protein-like II"/>
    <property type="match status" value="1"/>
</dbReference>
<dbReference type="InterPro" id="IPR015168">
    <property type="entry name" value="SsuA/THI5"/>
</dbReference>
<keyword evidence="7" id="KW-1185">Reference proteome</keyword>
<dbReference type="Pfam" id="PF09084">
    <property type="entry name" value="NMT1"/>
    <property type="match status" value="1"/>
</dbReference>
<gene>
    <name evidence="6" type="ORF">E4O86_05910</name>
</gene>
<evidence type="ECO:0000256" key="1">
    <source>
        <dbReference type="ARBA" id="ARBA00004418"/>
    </source>
</evidence>
<reference evidence="6" key="1">
    <citation type="submission" date="2019-03" db="EMBL/GenBank/DDBJ databases">
        <title>Afifella sp. nov., isolated from activated sludge.</title>
        <authorList>
            <person name="Li Q."/>
            <person name="Liu Y."/>
        </authorList>
    </citation>
    <scope>NUCLEOTIDE SEQUENCE</scope>
    <source>
        <strain evidence="6">L72</strain>
    </source>
</reference>
<comment type="subcellular location">
    <subcellularLocation>
        <location evidence="1">Periplasm</location>
    </subcellularLocation>
</comment>
<dbReference type="Proteomes" id="UP000773614">
    <property type="component" value="Unassembled WGS sequence"/>
</dbReference>
<accession>A0A964T2F7</accession>
<name>A0A964T2F7_9HYPH</name>
<evidence type="ECO:0000313" key="6">
    <source>
        <dbReference type="EMBL" id="MYZ47246.1"/>
    </source>
</evidence>
<dbReference type="GO" id="GO:0042918">
    <property type="term" value="P:alkanesulfonate transmembrane transport"/>
    <property type="evidence" value="ECO:0007669"/>
    <property type="project" value="TreeGrafter"/>
</dbReference>
<dbReference type="GO" id="GO:0042597">
    <property type="term" value="C:periplasmic space"/>
    <property type="evidence" value="ECO:0007669"/>
    <property type="project" value="UniProtKB-SubCell"/>
</dbReference>
<protein>
    <submittedName>
        <fullName evidence="6">ABC transporter substrate-binding protein</fullName>
    </submittedName>
</protein>
<organism evidence="6 7">
    <name type="scientific">Propylenella binzhouense</name>
    <dbReference type="NCBI Taxonomy" id="2555902"/>
    <lineage>
        <taxon>Bacteria</taxon>
        <taxon>Pseudomonadati</taxon>
        <taxon>Pseudomonadota</taxon>
        <taxon>Alphaproteobacteria</taxon>
        <taxon>Hyphomicrobiales</taxon>
        <taxon>Propylenellaceae</taxon>
        <taxon>Propylenella</taxon>
    </lineage>
</organism>
<evidence type="ECO:0000256" key="2">
    <source>
        <dbReference type="ARBA" id="ARBA00010742"/>
    </source>
</evidence>
<evidence type="ECO:0000259" key="5">
    <source>
        <dbReference type="Pfam" id="PF09084"/>
    </source>
</evidence>
<dbReference type="EMBL" id="SPKJ01000012">
    <property type="protein sequence ID" value="MYZ47246.1"/>
    <property type="molecule type" value="Genomic_DNA"/>
</dbReference>
<proteinExistence type="inferred from homology"/>
<dbReference type="AlphaFoldDB" id="A0A964T2F7"/>